<dbReference type="HOGENOM" id="CLU_3170138_0_0_5"/>
<evidence type="ECO:0000313" key="1">
    <source>
        <dbReference type="EMBL" id="AIQ87988.1"/>
    </source>
</evidence>
<reference evidence="1 2" key="1">
    <citation type="journal article" date="2014" name="PLoS ONE">
        <title>Genome Information of Methylobacterium oryzae, a Plant-Probiotic Methylotroph in the Phyllosphere.</title>
        <authorList>
            <person name="Kwak M.J."/>
            <person name="Jeong H."/>
            <person name="Madhaiyan M."/>
            <person name="Lee Y."/>
            <person name="Sa T.M."/>
            <person name="Oh T.K."/>
            <person name="Kim J.F."/>
        </authorList>
    </citation>
    <scope>NUCLEOTIDE SEQUENCE [LARGE SCALE GENOMIC DNA]</scope>
    <source>
        <strain evidence="1 2">CBMB20</strain>
    </source>
</reference>
<dbReference type="STRING" id="693986.MOC_0233"/>
<organism evidence="1 2">
    <name type="scientific">Methylobacterium oryzae CBMB20</name>
    <dbReference type="NCBI Taxonomy" id="693986"/>
    <lineage>
        <taxon>Bacteria</taxon>
        <taxon>Pseudomonadati</taxon>
        <taxon>Pseudomonadota</taxon>
        <taxon>Alphaproteobacteria</taxon>
        <taxon>Hyphomicrobiales</taxon>
        <taxon>Methylobacteriaceae</taxon>
        <taxon>Methylobacterium</taxon>
    </lineage>
</organism>
<keyword evidence="2" id="KW-1185">Reference proteome</keyword>
<gene>
    <name evidence="1" type="ORF">MOC_0233</name>
</gene>
<proteinExistence type="predicted"/>
<dbReference type="KEGG" id="mor:MOC_0233"/>
<accession>A0A089NQ81</accession>
<dbReference type="AlphaFoldDB" id="A0A089NQ81"/>
<dbReference type="Proteomes" id="UP000029492">
    <property type="component" value="Chromosome"/>
</dbReference>
<name>A0A089NQ81_9HYPH</name>
<sequence length="47" mass="4946">MAKRSSHRGSATDRIGCAIVYIRGPLMPAGNGRRIHVASCRPAPSGL</sequence>
<evidence type="ECO:0000313" key="2">
    <source>
        <dbReference type="Proteomes" id="UP000029492"/>
    </source>
</evidence>
<dbReference type="EMBL" id="CP003811">
    <property type="protein sequence ID" value="AIQ87988.1"/>
    <property type="molecule type" value="Genomic_DNA"/>
</dbReference>
<protein>
    <submittedName>
        <fullName evidence="1">Protein of unassigned function</fullName>
    </submittedName>
</protein>